<proteinExistence type="predicted"/>
<dbReference type="AlphaFoldDB" id="A0A884P6G4"/>
<dbReference type="GeneID" id="67144756"/>
<feature type="transmembrane region" description="Helical" evidence="1">
    <location>
        <begin position="72"/>
        <end position="104"/>
    </location>
</feature>
<keyword evidence="1" id="KW-1133">Transmembrane helix</keyword>
<feature type="transmembrane region" description="Helical" evidence="1">
    <location>
        <begin position="125"/>
        <end position="151"/>
    </location>
</feature>
<protein>
    <submittedName>
        <fullName evidence="2">Uncharacterized protein</fullName>
    </submittedName>
</protein>
<name>A0A884P6G4_CYCAE</name>
<dbReference type="EMBL" id="MT364879">
    <property type="protein sequence ID" value="QQP21439.1"/>
    <property type="molecule type" value="Genomic_DNA"/>
</dbReference>
<keyword evidence="2" id="KW-0496">Mitochondrion</keyword>
<keyword evidence="1" id="KW-0812">Transmembrane</keyword>
<evidence type="ECO:0000256" key="1">
    <source>
        <dbReference type="SAM" id="Phobius"/>
    </source>
</evidence>
<evidence type="ECO:0000313" key="2">
    <source>
        <dbReference type="EMBL" id="QQP21439.1"/>
    </source>
</evidence>
<dbReference type="RefSeq" id="YP_010146930.1">
    <property type="nucleotide sequence ID" value="NC_057071.1"/>
</dbReference>
<geneLocation type="mitochondrion" evidence="2"/>
<organism evidence="2">
    <name type="scientific">Cyclocybe aegerita</name>
    <name type="common">Black poplar mushroom</name>
    <name type="synonym">Agrocybe aegerita</name>
    <dbReference type="NCBI Taxonomy" id="1973307"/>
    <lineage>
        <taxon>Eukaryota</taxon>
        <taxon>Fungi</taxon>
        <taxon>Dikarya</taxon>
        <taxon>Basidiomycota</taxon>
        <taxon>Agaricomycotina</taxon>
        <taxon>Agaricomycetes</taxon>
        <taxon>Agaricomycetidae</taxon>
        <taxon>Agaricales</taxon>
        <taxon>Agaricineae</taxon>
        <taxon>Bolbitiaceae</taxon>
        <taxon>Cyclocybe</taxon>
    </lineage>
</organism>
<sequence>MKMKKWNKIKIFYFSISICPSGCKPEGWKQKISRLFPIKNSKIVLNFKSAFIFPFILKIINPENVTNNPEPIVVYAFSMFVLSLIVLLCIINVMGYVLSLYLISKYDIESKYPKLKKILIYFTKSTEITIIIEGIIAINFLLAIIIINFFLFTKLTL</sequence>
<accession>A0A884P6G4</accession>
<reference evidence="2" key="1">
    <citation type="journal article" date="2020" name="Comput. Struct. Biotechnol. J.">
        <title>Large inverted repeats identified by intra-specific comparison of mitochondrial genomes provide insights into the evolution of Agrocybe aegerita.</title>
        <authorList>
            <person name="Liu X."/>
            <person name="Wu X."/>
            <person name="Tan H."/>
            <person name="Xie B."/>
            <person name="Deng Y."/>
        </authorList>
    </citation>
    <scope>NUCLEOTIDE SEQUENCE</scope>
    <source>
        <strain evidence="2">Ag0067</strain>
    </source>
</reference>
<gene>
    <name evidence="2" type="primary">orf157</name>
</gene>
<keyword evidence="1" id="KW-0472">Membrane</keyword>